<evidence type="ECO:0000256" key="1">
    <source>
        <dbReference type="SAM" id="MobiDB-lite"/>
    </source>
</evidence>
<dbReference type="VEuPathDB" id="FungiDB:CCM_08814"/>
<dbReference type="HOGENOM" id="CLU_1057744_0_0_1"/>
<dbReference type="RefSeq" id="XP_006674013.1">
    <property type="nucleotide sequence ID" value="XM_006673950.1"/>
</dbReference>
<accession>G3JSH6</accession>
<organism evidence="2 3">
    <name type="scientific">Cordyceps militaris (strain CM01)</name>
    <name type="common">Caterpillar fungus</name>
    <dbReference type="NCBI Taxonomy" id="983644"/>
    <lineage>
        <taxon>Eukaryota</taxon>
        <taxon>Fungi</taxon>
        <taxon>Dikarya</taxon>
        <taxon>Ascomycota</taxon>
        <taxon>Pezizomycotina</taxon>
        <taxon>Sordariomycetes</taxon>
        <taxon>Hypocreomycetidae</taxon>
        <taxon>Hypocreales</taxon>
        <taxon>Cordycipitaceae</taxon>
        <taxon>Cordyceps</taxon>
    </lineage>
</organism>
<feature type="compositionally biased region" description="Low complexity" evidence="1">
    <location>
        <begin position="97"/>
        <end position="117"/>
    </location>
</feature>
<gene>
    <name evidence="2" type="ORF">CCM_08814</name>
</gene>
<proteinExistence type="predicted"/>
<dbReference type="Proteomes" id="UP000001610">
    <property type="component" value="Unassembled WGS sequence"/>
</dbReference>
<dbReference type="KEGG" id="cmt:CCM_08814"/>
<dbReference type="EMBL" id="JH126405">
    <property type="protein sequence ID" value="EGX88768.1"/>
    <property type="molecule type" value="Genomic_DNA"/>
</dbReference>
<feature type="region of interest" description="Disordered" evidence="1">
    <location>
        <begin position="181"/>
        <end position="207"/>
    </location>
</feature>
<reference evidence="2 3" key="1">
    <citation type="journal article" date="2011" name="Genome Biol.">
        <title>Genome sequence of the insect pathogenic fungus Cordyceps militaris, a valued traditional Chinese medicine.</title>
        <authorList>
            <person name="Zheng P."/>
            <person name="Xia Y."/>
            <person name="Xiao G."/>
            <person name="Xiong C."/>
            <person name="Hu X."/>
            <person name="Zhang S."/>
            <person name="Zheng H."/>
            <person name="Huang Y."/>
            <person name="Zhou Y."/>
            <person name="Wang S."/>
            <person name="Zhao G.P."/>
            <person name="Liu X."/>
            <person name="St Leger R.J."/>
            <person name="Wang C."/>
        </authorList>
    </citation>
    <scope>NUCLEOTIDE SEQUENCE [LARGE SCALE GENOMIC DNA]</scope>
    <source>
        <strain evidence="2 3">CM01</strain>
    </source>
</reference>
<dbReference type="InParanoid" id="G3JSH6"/>
<evidence type="ECO:0000313" key="2">
    <source>
        <dbReference type="EMBL" id="EGX88768.1"/>
    </source>
</evidence>
<sequence length="263" mass="29941">MAYTIQQCVYGQFVDITEASRPDSPRPYPRKATPPRPPRPRKAPSRNSSRYPPRTAETRNWRPPGQQKQRRPRRSARPPATPSSVDTTTTRRAPKKVSFCSEPESSSSTESVCAASTGPARERRRRERMRATSSCWGGALLRACTGGSSTSGFYKQPHAAAPKACLGDVRVERPAPRRVETTPPRRLRRGGRDHVSNEPPFPVPPRKYTLLDTATAALARHRPRLDPHQQHVQPMPSKRPPAWKLFFRHARTEMEQQQRRYWI</sequence>
<dbReference type="GeneID" id="18170819"/>
<keyword evidence="3" id="KW-1185">Reference proteome</keyword>
<name>G3JSH6_CORMM</name>
<protein>
    <submittedName>
        <fullName evidence="2">Uncharacterized protein</fullName>
    </submittedName>
</protein>
<feature type="region of interest" description="Disordered" evidence="1">
    <location>
        <begin position="13"/>
        <end position="126"/>
    </location>
</feature>
<dbReference type="AlphaFoldDB" id="G3JSH6"/>
<evidence type="ECO:0000313" key="3">
    <source>
        <dbReference type="Proteomes" id="UP000001610"/>
    </source>
</evidence>